<protein>
    <recommendedName>
        <fullName evidence="10">4-hydroxybenzoate polyprenyltransferase, mitochondrial</fullName>
        <shortName evidence="10">4-HB polyprenyltransferase</shortName>
        <ecNumber evidence="10">2.5.1.39</ecNumber>
    </recommendedName>
    <alternativeName>
        <fullName evidence="10">Para-hydroxybenzoate--polyprenyltransferase</fullName>
        <shortName evidence="10">PHB:PPT</shortName>
        <shortName evidence="10">PHB:polyprenyltransferase</shortName>
    </alternativeName>
</protein>
<dbReference type="STRING" id="4999.A0A1Y1UE32"/>
<dbReference type="NCBIfam" id="TIGR01474">
    <property type="entry name" value="ubiA_proteo"/>
    <property type="match status" value="1"/>
</dbReference>
<evidence type="ECO:0000256" key="11">
    <source>
        <dbReference type="SAM" id="MobiDB-lite"/>
    </source>
</evidence>
<dbReference type="FunFam" id="1.20.120.1780:FF:000001">
    <property type="entry name" value="4-hydroxybenzoate octaprenyltransferase"/>
    <property type="match status" value="1"/>
</dbReference>
<dbReference type="AlphaFoldDB" id="A0A1Y1UE32"/>
<gene>
    <name evidence="12" type="ORF">BD324DRAFT_487107</name>
</gene>
<dbReference type="InterPro" id="IPR044878">
    <property type="entry name" value="UbiA_sf"/>
</dbReference>
<dbReference type="GO" id="GO:0006744">
    <property type="term" value="P:ubiquinone biosynthetic process"/>
    <property type="evidence" value="ECO:0007669"/>
    <property type="project" value="UniProtKB-UniRule"/>
</dbReference>
<dbReference type="CDD" id="cd13959">
    <property type="entry name" value="PT_UbiA_COQ2"/>
    <property type="match status" value="1"/>
</dbReference>
<dbReference type="PROSITE" id="PS00943">
    <property type="entry name" value="UBIA"/>
    <property type="match status" value="1"/>
</dbReference>
<dbReference type="PANTHER" id="PTHR11048">
    <property type="entry name" value="PRENYLTRANSFERASES"/>
    <property type="match status" value="1"/>
</dbReference>
<keyword evidence="10" id="KW-0831">Ubiquinone biosynthesis</keyword>
<evidence type="ECO:0000256" key="5">
    <source>
        <dbReference type="ARBA" id="ARBA00022692"/>
    </source>
</evidence>
<feature type="transmembrane region" description="Helical" evidence="10">
    <location>
        <begin position="143"/>
        <end position="165"/>
    </location>
</feature>
<evidence type="ECO:0000256" key="2">
    <source>
        <dbReference type="ARBA" id="ARBA00004292"/>
    </source>
</evidence>
<dbReference type="GO" id="GO:0008412">
    <property type="term" value="F:4-hydroxybenzoate polyprenyltransferase activity"/>
    <property type="evidence" value="ECO:0007669"/>
    <property type="project" value="UniProtKB-EC"/>
</dbReference>
<dbReference type="InterPro" id="IPR039653">
    <property type="entry name" value="Prenyltransferase"/>
</dbReference>
<proteinExistence type="inferred from homology"/>
<feature type="transmembrane region" description="Helical" evidence="10">
    <location>
        <begin position="171"/>
        <end position="195"/>
    </location>
</feature>
<comment type="similarity">
    <text evidence="3 10">Belongs to the UbiA prenyltransferase family.</text>
</comment>
<sequence length="426" mass="46693">MISTGMLASCSRPVRATTPRLPIVLNLCPRANLASLAFRASSIPCILRPFPSRRSSSSCSSLSRSSITPPVTFQPHLHASTTRHRSSSSRSTTPSSTPSPPGVVTELAFPKVPSPPTIWDKVLPRWAAGAKPYLLISRVDKPIGWILLYWPCAWSITMASTVHHLPPTVPAFYMTLFAVGAMVMRGAGCTINDMWDQKFDKAVERTRWRPLANGDMTQFQALSFLGAQLSVGLLVLTQLNWYSIVLGASSLGLVVVYPFMKRITYYPQFVLGLAFNWGAFLGWSAVTGAVDWVVTVPMYIGGVLWCVMYDTIYAHQDKRDDILVGVKSIALRFPSDSASRTLISSLSASFVGLMTLTGHLAGLGPWYYAISCAGTALHLGWQCKTVNFDSRPDLWKKFCSNGWLGGLVWLGIAADYVSRVMVPGLY</sequence>
<evidence type="ECO:0000256" key="4">
    <source>
        <dbReference type="ARBA" id="ARBA00022679"/>
    </source>
</evidence>
<dbReference type="InterPro" id="IPR006370">
    <property type="entry name" value="HB_polyprenyltransferase-like"/>
</dbReference>
<organism evidence="12 13">
    <name type="scientific">Kockovaella imperatae</name>
    <dbReference type="NCBI Taxonomy" id="4999"/>
    <lineage>
        <taxon>Eukaryota</taxon>
        <taxon>Fungi</taxon>
        <taxon>Dikarya</taxon>
        <taxon>Basidiomycota</taxon>
        <taxon>Agaricomycotina</taxon>
        <taxon>Tremellomycetes</taxon>
        <taxon>Tremellales</taxon>
        <taxon>Cuniculitremaceae</taxon>
        <taxon>Kockovaella</taxon>
    </lineage>
</organism>
<dbReference type="UniPathway" id="UPA00232"/>
<dbReference type="InterPro" id="IPR000537">
    <property type="entry name" value="UbiA_prenyltransferase"/>
</dbReference>
<evidence type="ECO:0000256" key="1">
    <source>
        <dbReference type="ARBA" id="ARBA00001946"/>
    </source>
</evidence>
<keyword evidence="10" id="KW-0414">Isoprene biosynthesis</keyword>
<feature type="transmembrane region" description="Helical" evidence="10">
    <location>
        <begin position="403"/>
        <end position="422"/>
    </location>
</feature>
<keyword evidence="6 10" id="KW-1133">Transmembrane helix</keyword>
<feature type="compositionally biased region" description="Low complexity" evidence="11">
    <location>
        <begin position="52"/>
        <end position="66"/>
    </location>
</feature>
<dbReference type="FunFam" id="1.10.357.140:FF:000003">
    <property type="entry name" value="4-hydroxybenzoate polyprenyltransferase, mitochondrial"/>
    <property type="match status" value="1"/>
</dbReference>
<feature type="transmembrane region" description="Helical" evidence="10">
    <location>
        <begin position="292"/>
        <end position="309"/>
    </location>
</feature>
<dbReference type="Pfam" id="PF01040">
    <property type="entry name" value="UbiA"/>
    <property type="match status" value="1"/>
</dbReference>
<reference evidence="12 13" key="1">
    <citation type="submission" date="2017-03" db="EMBL/GenBank/DDBJ databases">
        <title>Widespread Adenine N6-methylation of Active Genes in Fungi.</title>
        <authorList>
            <consortium name="DOE Joint Genome Institute"/>
            <person name="Mondo S.J."/>
            <person name="Dannebaum R.O."/>
            <person name="Kuo R.C."/>
            <person name="Louie K.B."/>
            <person name="Bewick A.J."/>
            <person name="Labutti K."/>
            <person name="Haridas S."/>
            <person name="Kuo A."/>
            <person name="Salamov A."/>
            <person name="Ahrendt S.R."/>
            <person name="Lau R."/>
            <person name="Bowen B.P."/>
            <person name="Lipzen A."/>
            <person name="Sullivan W."/>
            <person name="Andreopoulos W.B."/>
            <person name="Clum A."/>
            <person name="Lindquist E."/>
            <person name="Daum C."/>
            <person name="Northen T.R."/>
            <person name="Ramamoorthy G."/>
            <person name="Schmitz R.J."/>
            <person name="Gryganskyi A."/>
            <person name="Culley D."/>
            <person name="Magnuson J."/>
            <person name="James T.Y."/>
            <person name="O'Malley M.A."/>
            <person name="Stajich J.E."/>
            <person name="Spatafora J.W."/>
            <person name="Visel A."/>
            <person name="Grigoriev I.V."/>
        </authorList>
    </citation>
    <scope>NUCLEOTIDE SEQUENCE [LARGE SCALE GENOMIC DNA]</scope>
    <source>
        <strain evidence="12 13">NRRL Y-17943</strain>
    </source>
</reference>
<comment type="subcellular location">
    <subcellularLocation>
        <location evidence="2 10">Mitochondrion inner membrane</location>
        <topology evidence="2 10">Multi-pass membrane protein</topology>
        <orientation evidence="2 10">Matrix side</orientation>
    </subcellularLocation>
</comment>
<feature type="region of interest" description="Disordered" evidence="11">
    <location>
        <begin position="52"/>
        <end position="106"/>
    </location>
</feature>
<feature type="transmembrane region" description="Helical" evidence="10">
    <location>
        <begin position="366"/>
        <end position="383"/>
    </location>
</feature>
<dbReference type="OrthoDB" id="18170at2759"/>
<keyword evidence="10" id="KW-0999">Mitochondrion inner membrane</keyword>
<keyword evidence="7 10" id="KW-0472">Membrane</keyword>
<evidence type="ECO:0000256" key="6">
    <source>
        <dbReference type="ARBA" id="ARBA00022989"/>
    </source>
</evidence>
<comment type="function">
    <text evidence="9 10">Catalyzes the prenylation of para-hydroxybenzoate (PHB) with an all-trans polyprenyl group. Mediates the second step in the final reaction sequence of coenzyme Q (CoQ) biosynthesis, which is the condensation of the polyisoprenoid side chain with PHB, generating the first membrane-bound Q intermediate.</text>
</comment>
<feature type="transmembrane region" description="Helical" evidence="10">
    <location>
        <begin position="266"/>
        <end position="286"/>
    </location>
</feature>
<evidence type="ECO:0000313" key="12">
    <source>
        <dbReference type="EMBL" id="ORX36298.1"/>
    </source>
</evidence>
<dbReference type="PANTHER" id="PTHR11048:SF28">
    <property type="entry name" value="4-HYDROXYBENZOATE POLYPRENYLTRANSFERASE, MITOCHONDRIAL"/>
    <property type="match status" value="1"/>
</dbReference>
<keyword evidence="10" id="KW-0496">Mitochondrion</keyword>
<dbReference type="RefSeq" id="XP_021870399.1">
    <property type="nucleotide sequence ID" value="XM_022012919.1"/>
</dbReference>
<name>A0A1Y1UE32_9TREE</name>
<comment type="catalytic activity">
    <reaction evidence="8 10">
        <text>an all-trans-polyprenyl diphosphate + 4-hydroxybenzoate = a 4-hydroxy-3-(all-trans-polyprenyl)benzoate + diphosphate</text>
        <dbReference type="Rhea" id="RHEA:44504"/>
        <dbReference type="Rhea" id="RHEA-COMP:9514"/>
        <dbReference type="Rhea" id="RHEA-COMP:9564"/>
        <dbReference type="ChEBI" id="CHEBI:17879"/>
        <dbReference type="ChEBI" id="CHEBI:33019"/>
        <dbReference type="ChEBI" id="CHEBI:58914"/>
        <dbReference type="ChEBI" id="CHEBI:78396"/>
        <dbReference type="EC" id="2.5.1.39"/>
    </reaction>
</comment>
<dbReference type="InterPro" id="IPR030470">
    <property type="entry name" value="UbiA_prenylTrfase_CS"/>
</dbReference>
<dbReference type="Gene3D" id="1.10.357.140">
    <property type="entry name" value="UbiA prenyltransferase"/>
    <property type="match status" value="1"/>
</dbReference>
<dbReference type="GeneID" id="33554727"/>
<evidence type="ECO:0000256" key="9">
    <source>
        <dbReference type="ARBA" id="ARBA00058997"/>
    </source>
</evidence>
<dbReference type="EC" id="2.5.1.39" evidence="10"/>
<evidence type="ECO:0000256" key="3">
    <source>
        <dbReference type="ARBA" id="ARBA00005985"/>
    </source>
</evidence>
<comment type="cofactor">
    <cofactor evidence="1 10">
        <name>Mg(2+)</name>
        <dbReference type="ChEBI" id="CHEBI:18420"/>
    </cofactor>
</comment>
<dbReference type="HAMAP" id="MF_01635">
    <property type="entry name" value="UbiA"/>
    <property type="match status" value="1"/>
</dbReference>
<keyword evidence="13" id="KW-1185">Reference proteome</keyword>
<evidence type="ECO:0000256" key="7">
    <source>
        <dbReference type="ARBA" id="ARBA00023136"/>
    </source>
</evidence>
<evidence type="ECO:0000256" key="8">
    <source>
        <dbReference type="ARBA" id="ARBA00052313"/>
    </source>
</evidence>
<dbReference type="FunCoup" id="A0A1Y1UE32">
    <property type="interactions" value="182"/>
</dbReference>
<keyword evidence="4 10" id="KW-0808">Transferase</keyword>
<dbReference type="GO" id="GO:0005743">
    <property type="term" value="C:mitochondrial inner membrane"/>
    <property type="evidence" value="ECO:0007669"/>
    <property type="project" value="UniProtKB-SubCell"/>
</dbReference>
<comment type="pathway">
    <text evidence="10">Cofactor biosynthesis; ubiquinone biosynthesis.</text>
</comment>
<feature type="transmembrane region" description="Helical" evidence="10">
    <location>
        <begin position="216"/>
        <end position="235"/>
    </location>
</feature>
<dbReference type="GO" id="GO:0008299">
    <property type="term" value="P:isoprenoid biosynthetic process"/>
    <property type="evidence" value="ECO:0007669"/>
    <property type="project" value="UniProtKB-UniRule"/>
</dbReference>
<keyword evidence="5 10" id="KW-0812">Transmembrane</keyword>
<evidence type="ECO:0000313" key="13">
    <source>
        <dbReference type="Proteomes" id="UP000193218"/>
    </source>
</evidence>
<evidence type="ECO:0000256" key="10">
    <source>
        <dbReference type="HAMAP-Rule" id="MF_03189"/>
    </source>
</evidence>
<comment type="caution">
    <text evidence="12">The sequence shown here is derived from an EMBL/GenBank/DDBJ whole genome shotgun (WGS) entry which is preliminary data.</text>
</comment>
<accession>A0A1Y1UE32</accession>
<dbReference type="EMBL" id="NBSH01000008">
    <property type="protein sequence ID" value="ORX36298.1"/>
    <property type="molecule type" value="Genomic_DNA"/>
</dbReference>
<dbReference type="InParanoid" id="A0A1Y1UE32"/>
<dbReference type="Gene3D" id="1.20.120.1780">
    <property type="entry name" value="UbiA prenyltransferase"/>
    <property type="match status" value="1"/>
</dbReference>
<dbReference type="Proteomes" id="UP000193218">
    <property type="component" value="Unassembled WGS sequence"/>
</dbReference>